<evidence type="ECO:0000313" key="2">
    <source>
        <dbReference type="EMBL" id="TNV87618.1"/>
    </source>
</evidence>
<reference evidence="2" key="1">
    <citation type="submission" date="2019-06" db="EMBL/GenBank/DDBJ databases">
        <authorList>
            <person name="Zheng W."/>
        </authorList>
    </citation>
    <scope>NUCLEOTIDE SEQUENCE</scope>
    <source>
        <strain evidence="2">QDHG01</strain>
    </source>
</reference>
<accession>A0A8J8TAS1</accession>
<dbReference type="EMBL" id="RRYP01000315">
    <property type="protein sequence ID" value="TNV87618.1"/>
    <property type="molecule type" value="Genomic_DNA"/>
</dbReference>
<evidence type="ECO:0000256" key="1">
    <source>
        <dbReference type="SAM" id="MobiDB-lite"/>
    </source>
</evidence>
<dbReference type="AlphaFoldDB" id="A0A8J8TAS1"/>
<organism evidence="2 3">
    <name type="scientific">Halteria grandinella</name>
    <dbReference type="NCBI Taxonomy" id="5974"/>
    <lineage>
        <taxon>Eukaryota</taxon>
        <taxon>Sar</taxon>
        <taxon>Alveolata</taxon>
        <taxon>Ciliophora</taxon>
        <taxon>Intramacronucleata</taxon>
        <taxon>Spirotrichea</taxon>
        <taxon>Stichotrichia</taxon>
        <taxon>Sporadotrichida</taxon>
        <taxon>Halteriidae</taxon>
        <taxon>Halteria</taxon>
    </lineage>
</organism>
<comment type="caution">
    <text evidence="2">The sequence shown here is derived from an EMBL/GenBank/DDBJ whole genome shotgun (WGS) entry which is preliminary data.</text>
</comment>
<protein>
    <submittedName>
        <fullName evidence="2">Uncharacterized protein</fullName>
    </submittedName>
</protein>
<evidence type="ECO:0000313" key="3">
    <source>
        <dbReference type="Proteomes" id="UP000785679"/>
    </source>
</evidence>
<dbReference type="Proteomes" id="UP000785679">
    <property type="component" value="Unassembled WGS sequence"/>
</dbReference>
<feature type="region of interest" description="Disordered" evidence="1">
    <location>
        <begin position="161"/>
        <end position="183"/>
    </location>
</feature>
<keyword evidence="3" id="KW-1185">Reference proteome</keyword>
<gene>
    <name evidence="2" type="ORF">FGO68_gene42</name>
</gene>
<sequence>MGRPKVAVRTQQCTGLSQQADFYLGLRTGTQKRLFNQVFKLCATNFLFIDQFENCIGQRLYAKPLLKHGFELLIEKQYLSFLAHQSYRIRYLVNQLKGQLLCLSICGSYNVFLFVHLLKEGKCHNVNGKGPAHFTKDRRRKEHKGDWTFFRGLSWIERRQAEGEGVHQKDRLDKREHKEVEPT</sequence>
<name>A0A8J8TAS1_HALGN</name>
<proteinExistence type="predicted"/>